<feature type="transmembrane region" description="Helical" evidence="1">
    <location>
        <begin position="409"/>
        <end position="429"/>
    </location>
</feature>
<feature type="transmembrane region" description="Helical" evidence="1">
    <location>
        <begin position="186"/>
        <end position="203"/>
    </location>
</feature>
<evidence type="ECO:0000259" key="2">
    <source>
        <dbReference type="Pfam" id="PF01757"/>
    </source>
</evidence>
<feature type="domain" description="SGNH" evidence="3">
    <location>
        <begin position="485"/>
        <end position="724"/>
    </location>
</feature>
<protein>
    <recommendedName>
        <fullName evidence="6">Acyltransferase</fullName>
    </recommendedName>
</protein>
<evidence type="ECO:0000259" key="3">
    <source>
        <dbReference type="Pfam" id="PF19040"/>
    </source>
</evidence>
<dbReference type="InterPro" id="IPR043968">
    <property type="entry name" value="SGNH"/>
</dbReference>
<evidence type="ECO:0000313" key="5">
    <source>
        <dbReference type="Proteomes" id="UP000054023"/>
    </source>
</evidence>
<evidence type="ECO:0000313" key="4">
    <source>
        <dbReference type="EMBL" id="KUG57827.1"/>
    </source>
</evidence>
<keyword evidence="5" id="KW-1185">Reference proteome</keyword>
<name>A0A0W8ID08_9MICC</name>
<dbReference type="PANTHER" id="PTHR23028">
    <property type="entry name" value="ACETYLTRANSFERASE"/>
    <property type="match status" value="1"/>
</dbReference>
<keyword evidence="1" id="KW-0812">Transmembrane</keyword>
<reference evidence="5" key="1">
    <citation type="submission" date="2015-12" db="EMBL/GenBank/DDBJ databases">
        <authorList>
            <person name="Nair G.R."/>
            <person name="Kaur G."/>
            <person name="Mayilraj S."/>
        </authorList>
    </citation>
    <scope>NUCLEOTIDE SEQUENCE [LARGE SCALE GENOMIC DNA]</scope>
    <source>
        <strain evidence="5">CD08_7</strain>
    </source>
</reference>
<dbReference type="OrthoDB" id="3404679at2"/>
<keyword evidence="1" id="KW-0472">Membrane</keyword>
<dbReference type="PANTHER" id="PTHR23028:SF53">
    <property type="entry name" value="ACYL_TRANSF_3 DOMAIN-CONTAINING PROTEIN"/>
    <property type="match status" value="1"/>
</dbReference>
<gene>
    <name evidence="4" type="ORF">AVL63_04710</name>
</gene>
<feature type="transmembrane region" description="Helical" evidence="1">
    <location>
        <begin position="50"/>
        <end position="65"/>
    </location>
</feature>
<feature type="transmembrane region" description="Helical" evidence="1">
    <location>
        <begin position="281"/>
        <end position="297"/>
    </location>
</feature>
<feature type="transmembrane region" description="Helical" evidence="1">
    <location>
        <begin position="303"/>
        <end position="323"/>
    </location>
</feature>
<proteinExistence type="predicted"/>
<dbReference type="Pfam" id="PF19040">
    <property type="entry name" value="SGNH"/>
    <property type="match status" value="1"/>
</dbReference>
<dbReference type="Pfam" id="PF01757">
    <property type="entry name" value="Acyl_transf_3"/>
    <property type="match status" value="1"/>
</dbReference>
<sequence length="741" mass="81222">MWIRRCVVEKTRRETQVSMTSTYSEEATASGRPLPAAAGAPTRFQPEIQGLRALAVLVVLLYHFWPERLTGGYVGVDVFFVISGYLITAHLFKEAVKTGGVRLGQFWGRRIRRLLPLSLLVLLLTAISAVFILPSTAWQATLRQIIASTLYVQNWILAADAVEYSKADERATAVQHFWTLSVEEQFYILWPVLLALTLLFLGLRQRRSGAPGLGHRQIRATFLWVVGLLGAGSLAFSIYYTAAAPAQAYFVTPTRIWEFTLGAVAALVLGSRQFTGRGGNVLGWIGFLMILGAAIFYTDATPFPGWTALLPTLGTVLVLACGGREPGTGIYWWLSLRPATAIGDWSYAIYLWHWPVVVFSPYISESARFWYVKVLLILGIIGLSALSTRFFETPIRRAKILLPTWRTMAAAGAGMVLVIVSGSVAVSAMQTNSADSALSEDHPCYGYRALANPEECGSPFEGDLGLWPSPAVVTQQYQEEAFPGCQADEDTPGVQECWLGAEESEAQGTVAVFGDSHATMWLPALDEIAQEQNKQLLVLTRSACTPRGGEVGGDSSECLRSNVEAIDELTTDQNVDTVVIAASQMHGEFGGPSSDLGLDAERYDLDDSALAMYEPIVRLLEAEKEVVVFGETPRMSNDEQSEETLPECVALNEGDLSACNERLEDTQVGDRWLTRSAEVFAEEENYHFVPTEDLVCREDTCYAVLGGAITYSDNSHLARTFVRSTIPELTSRMEPALAANS</sequence>
<accession>A0A0W8ID08</accession>
<evidence type="ECO:0000256" key="1">
    <source>
        <dbReference type="SAM" id="Phobius"/>
    </source>
</evidence>
<dbReference type="InterPro" id="IPR050879">
    <property type="entry name" value="Acyltransferase_3"/>
</dbReference>
<feature type="transmembrane region" description="Helical" evidence="1">
    <location>
        <begin position="330"/>
        <end position="350"/>
    </location>
</feature>
<dbReference type="GO" id="GO:0016747">
    <property type="term" value="F:acyltransferase activity, transferring groups other than amino-acyl groups"/>
    <property type="evidence" value="ECO:0007669"/>
    <property type="project" value="InterPro"/>
</dbReference>
<organism evidence="4 5">
    <name type="scientific">Nesterenkonia jeotgali</name>
    <dbReference type="NCBI Taxonomy" id="317018"/>
    <lineage>
        <taxon>Bacteria</taxon>
        <taxon>Bacillati</taxon>
        <taxon>Actinomycetota</taxon>
        <taxon>Actinomycetes</taxon>
        <taxon>Micrococcales</taxon>
        <taxon>Micrococcaceae</taxon>
        <taxon>Nesterenkonia</taxon>
    </lineage>
</organism>
<dbReference type="GO" id="GO:0016020">
    <property type="term" value="C:membrane"/>
    <property type="evidence" value="ECO:0007669"/>
    <property type="project" value="TreeGrafter"/>
</dbReference>
<feature type="transmembrane region" description="Helical" evidence="1">
    <location>
        <begin position="223"/>
        <end position="242"/>
    </location>
</feature>
<feature type="transmembrane region" description="Helical" evidence="1">
    <location>
        <begin position="248"/>
        <end position="269"/>
    </location>
</feature>
<comment type="caution">
    <text evidence="4">The sequence shown here is derived from an EMBL/GenBank/DDBJ whole genome shotgun (WGS) entry which is preliminary data.</text>
</comment>
<dbReference type="InterPro" id="IPR002656">
    <property type="entry name" value="Acyl_transf_3_dom"/>
</dbReference>
<evidence type="ECO:0008006" key="6">
    <source>
        <dbReference type="Google" id="ProtNLM"/>
    </source>
</evidence>
<feature type="transmembrane region" description="Helical" evidence="1">
    <location>
        <begin position="71"/>
        <end position="92"/>
    </location>
</feature>
<dbReference type="Proteomes" id="UP000054023">
    <property type="component" value="Unassembled WGS sequence"/>
</dbReference>
<keyword evidence="1" id="KW-1133">Transmembrane helix</keyword>
<dbReference type="GO" id="GO:0009103">
    <property type="term" value="P:lipopolysaccharide biosynthetic process"/>
    <property type="evidence" value="ECO:0007669"/>
    <property type="project" value="TreeGrafter"/>
</dbReference>
<feature type="transmembrane region" description="Helical" evidence="1">
    <location>
        <begin position="370"/>
        <end position="388"/>
    </location>
</feature>
<dbReference type="AlphaFoldDB" id="A0A0W8ID08"/>
<feature type="transmembrane region" description="Helical" evidence="1">
    <location>
        <begin position="113"/>
        <end position="133"/>
    </location>
</feature>
<feature type="domain" description="Acyltransferase 3" evidence="2">
    <location>
        <begin position="47"/>
        <end position="382"/>
    </location>
</feature>
<dbReference type="EMBL" id="LQBM01000004">
    <property type="protein sequence ID" value="KUG57827.1"/>
    <property type="molecule type" value="Genomic_DNA"/>
</dbReference>